<comment type="caution">
    <text evidence="3">The sequence shown here is derived from an EMBL/GenBank/DDBJ whole genome shotgun (WGS) entry which is preliminary data.</text>
</comment>
<keyword evidence="4" id="KW-1185">Reference proteome</keyword>
<dbReference type="Pfam" id="PF14016">
    <property type="entry name" value="DUF4232"/>
    <property type="match status" value="1"/>
</dbReference>
<feature type="domain" description="DUF4232" evidence="2">
    <location>
        <begin position="93"/>
        <end position="228"/>
    </location>
</feature>
<accession>A0ABQ2Z4C0</accession>
<reference evidence="4" key="1">
    <citation type="journal article" date="2019" name="Int. J. Syst. Evol. Microbiol.">
        <title>The Global Catalogue of Microorganisms (GCM) 10K type strain sequencing project: providing services to taxonomists for standard genome sequencing and annotation.</title>
        <authorList>
            <consortium name="The Broad Institute Genomics Platform"/>
            <consortium name="The Broad Institute Genome Sequencing Center for Infectious Disease"/>
            <person name="Wu L."/>
            <person name="Ma J."/>
        </authorList>
    </citation>
    <scope>NUCLEOTIDE SEQUENCE [LARGE SCALE GENOMIC DNA]</scope>
    <source>
        <strain evidence="4">JCM 4586</strain>
    </source>
</reference>
<dbReference type="InterPro" id="IPR025326">
    <property type="entry name" value="DUF4232"/>
</dbReference>
<gene>
    <name evidence="3" type="ORF">GCM10010324_54760</name>
</gene>
<dbReference type="Proteomes" id="UP000659223">
    <property type="component" value="Unassembled WGS sequence"/>
</dbReference>
<sequence>MSRGEPPCAGFELTNHEREPFTYTVAFTFLSESGEALETVKEPVPSVGPGRTVKRTVTMSGLRPPGAGKAVQVRIARVRGVPAAEAPSQGGACPSSGVHVYADEGDAAMGLRVLGLHLENCGTQAYRLNGYPQLQLIDEDHRPADGVKVLQGGSAIASGTGADGSPQSLVLQPGEQAYSGLVWRNTVGGGDAVNVPYVRVRAQSGAPAVMVTPELDLGTTGQLGVGPWKKDGTRGPGAGGASGAQAPERPPGPGAAAPAQRP</sequence>
<proteinExistence type="predicted"/>
<evidence type="ECO:0000313" key="3">
    <source>
        <dbReference type="EMBL" id="GGY01074.1"/>
    </source>
</evidence>
<evidence type="ECO:0000256" key="1">
    <source>
        <dbReference type="SAM" id="MobiDB-lite"/>
    </source>
</evidence>
<evidence type="ECO:0000313" key="4">
    <source>
        <dbReference type="Proteomes" id="UP000659223"/>
    </source>
</evidence>
<evidence type="ECO:0000259" key="2">
    <source>
        <dbReference type="Pfam" id="PF14016"/>
    </source>
</evidence>
<feature type="region of interest" description="Disordered" evidence="1">
    <location>
        <begin position="217"/>
        <end position="262"/>
    </location>
</feature>
<organism evidence="3 4">
    <name type="scientific">Streptomyces hiroshimensis</name>
    <dbReference type="NCBI Taxonomy" id="66424"/>
    <lineage>
        <taxon>Bacteria</taxon>
        <taxon>Bacillati</taxon>
        <taxon>Actinomycetota</taxon>
        <taxon>Actinomycetes</taxon>
        <taxon>Kitasatosporales</taxon>
        <taxon>Streptomycetaceae</taxon>
        <taxon>Streptomyces</taxon>
    </lineage>
</organism>
<dbReference type="EMBL" id="BMUT01000013">
    <property type="protein sequence ID" value="GGY01074.1"/>
    <property type="molecule type" value="Genomic_DNA"/>
</dbReference>
<protein>
    <recommendedName>
        <fullName evidence="2">DUF4232 domain-containing protein</fullName>
    </recommendedName>
</protein>
<name>A0ABQ2Z4C0_9ACTN</name>